<reference evidence="2" key="2">
    <citation type="submission" date="2023-05" db="EMBL/GenBank/DDBJ databases">
        <authorList>
            <consortium name="Lawrence Berkeley National Laboratory"/>
            <person name="Steindorff A."/>
            <person name="Hensen N."/>
            <person name="Bonometti L."/>
            <person name="Westerberg I."/>
            <person name="Brannstrom I.O."/>
            <person name="Guillou S."/>
            <person name="Cros-Aarteil S."/>
            <person name="Calhoun S."/>
            <person name="Haridas S."/>
            <person name="Kuo A."/>
            <person name="Mondo S."/>
            <person name="Pangilinan J."/>
            <person name="Riley R."/>
            <person name="Labutti K."/>
            <person name="Andreopoulos B."/>
            <person name="Lipzen A."/>
            <person name="Chen C."/>
            <person name="Yanf M."/>
            <person name="Daum C."/>
            <person name="Ng V."/>
            <person name="Clum A."/>
            <person name="Ohm R."/>
            <person name="Martin F."/>
            <person name="Silar P."/>
            <person name="Natvig D."/>
            <person name="Lalanne C."/>
            <person name="Gautier V."/>
            <person name="Ament-Velasquez S.L."/>
            <person name="Kruys A."/>
            <person name="Hutchinson M.I."/>
            <person name="Powell A.J."/>
            <person name="Barry K."/>
            <person name="Miller A.N."/>
            <person name="Grigoriev I.V."/>
            <person name="Debuchy R."/>
            <person name="Gladieux P."/>
            <person name="Thoren M.H."/>
            <person name="Johannesson H."/>
        </authorList>
    </citation>
    <scope>NUCLEOTIDE SEQUENCE</scope>
    <source>
        <strain evidence="2">CBS 141.50</strain>
    </source>
</reference>
<dbReference type="RefSeq" id="XP_062641660.1">
    <property type="nucleotide sequence ID" value="XM_062778973.1"/>
</dbReference>
<name>A0AAN6VBE3_9PEZI</name>
<comment type="caution">
    <text evidence="2">The sequence shown here is derived from an EMBL/GenBank/DDBJ whole genome shotgun (WGS) entry which is preliminary data.</text>
</comment>
<evidence type="ECO:0000256" key="1">
    <source>
        <dbReference type="SAM" id="MobiDB-lite"/>
    </source>
</evidence>
<dbReference type="Gene3D" id="3.10.129.10">
    <property type="entry name" value="Hotdog Thioesterase"/>
    <property type="match status" value="1"/>
</dbReference>
<dbReference type="InterPro" id="IPR050563">
    <property type="entry name" value="4-hydroxybenzoyl-CoA_TE"/>
</dbReference>
<sequence length="302" mass="33494">MAIAPPPVRSALLRSSRGCGRTLPAAAASTPRPYRPLSVSTTTRLGSADKVPPLPSARWTSELPARIGKCLSFGCNAQQTSQAAAVLRVVATEWKELLAGSEGFLTGGRRGLEGREIAWGEMDSFQHVNNVNYYRYAETARVNWVNNFAVHEDPANGKQWRELVAPISTGLIMKSLKADFKFPMVYPDKISVYHKLRTQPSNNSNSAPSSFMLDCIVLSHRHRRVACRLEEDIVVYDYKKGGKTGMPPFMLNMFERTWALQEGATARSRRRIGELYDAVEKLEGETWNRADAVEDMGGSTGQ</sequence>
<feature type="region of interest" description="Disordered" evidence="1">
    <location>
        <begin position="22"/>
        <end position="53"/>
    </location>
</feature>
<evidence type="ECO:0008006" key="4">
    <source>
        <dbReference type="Google" id="ProtNLM"/>
    </source>
</evidence>
<dbReference type="AlphaFoldDB" id="A0AAN6VBE3"/>
<evidence type="ECO:0000313" key="3">
    <source>
        <dbReference type="Proteomes" id="UP001302676"/>
    </source>
</evidence>
<gene>
    <name evidence="2" type="ORF">C8A04DRAFT_24095</name>
</gene>
<dbReference type="SUPFAM" id="SSF54637">
    <property type="entry name" value="Thioesterase/thiol ester dehydrase-isomerase"/>
    <property type="match status" value="1"/>
</dbReference>
<dbReference type="InterPro" id="IPR029069">
    <property type="entry name" value="HotDog_dom_sf"/>
</dbReference>
<dbReference type="Proteomes" id="UP001302676">
    <property type="component" value="Unassembled WGS sequence"/>
</dbReference>
<dbReference type="EMBL" id="MU853554">
    <property type="protein sequence ID" value="KAK4148289.1"/>
    <property type="molecule type" value="Genomic_DNA"/>
</dbReference>
<proteinExistence type="predicted"/>
<dbReference type="CDD" id="cd00586">
    <property type="entry name" value="4HBT"/>
    <property type="match status" value="1"/>
</dbReference>
<organism evidence="2 3">
    <name type="scientific">Dichotomopilus funicola</name>
    <dbReference type="NCBI Taxonomy" id="1934379"/>
    <lineage>
        <taxon>Eukaryota</taxon>
        <taxon>Fungi</taxon>
        <taxon>Dikarya</taxon>
        <taxon>Ascomycota</taxon>
        <taxon>Pezizomycotina</taxon>
        <taxon>Sordariomycetes</taxon>
        <taxon>Sordariomycetidae</taxon>
        <taxon>Sordariales</taxon>
        <taxon>Chaetomiaceae</taxon>
        <taxon>Dichotomopilus</taxon>
    </lineage>
</organism>
<dbReference type="Pfam" id="PF13279">
    <property type="entry name" value="4HBT_2"/>
    <property type="match status" value="1"/>
</dbReference>
<dbReference type="PANTHER" id="PTHR31793">
    <property type="entry name" value="4-HYDROXYBENZOYL-COA THIOESTERASE FAMILY MEMBER"/>
    <property type="match status" value="1"/>
</dbReference>
<dbReference type="GeneID" id="87815586"/>
<dbReference type="GO" id="GO:0047617">
    <property type="term" value="F:fatty acyl-CoA hydrolase activity"/>
    <property type="evidence" value="ECO:0007669"/>
    <property type="project" value="TreeGrafter"/>
</dbReference>
<reference evidence="2" key="1">
    <citation type="journal article" date="2023" name="Mol. Phylogenet. Evol.">
        <title>Genome-scale phylogeny and comparative genomics of the fungal order Sordariales.</title>
        <authorList>
            <person name="Hensen N."/>
            <person name="Bonometti L."/>
            <person name="Westerberg I."/>
            <person name="Brannstrom I.O."/>
            <person name="Guillou S."/>
            <person name="Cros-Aarteil S."/>
            <person name="Calhoun S."/>
            <person name="Haridas S."/>
            <person name="Kuo A."/>
            <person name="Mondo S."/>
            <person name="Pangilinan J."/>
            <person name="Riley R."/>
            <person name="LaButti K."/>
            <person name="Andreopoulos B."/>
            <person name="Lipzen A."/>
            <person name="Chen C."/>
            <person name="Yan M."/>
            <person name="Daum C."/>
            <person name="Ng V."/>
            <person name="Clum A."/>
            <person name="Steindorff A."/>
            <person name="Ohm R.A."/>
            <person name="Martin F."/>
            <person name="Silar P."/>
            <person name="Natvig D.O."/>
            <person name="Lalanne C."/>
            <person name="Gautier V."/>
            <person name="Ament-Velasquez S.L."/>
            <person name="Kruys A."/>
            <person name="Hutchinson M.I."/>
            <person name="Powell A.J."/>
            <person name="Barry K."/>
            <person name="Miller A.N."/>
            <person name="Grigoriev I.V."/>
            <person name="Debuchy R."/>
            <person name="Gladieux P."/>
            <person name="Hiltunen Thoren M."/>
            <person name="Johannesson H."/>
        </authorList>
    </citation>
    <scope>NUCLEOTIDE SEQUENCE</scope>
    <source>
        <strain evidence="2">CBS 141.50</strain>
    </source>
</reference>
<evidence type="ECO:0000313" key="2">
    <source>
        <dbReference type="EMBL" id="KAK4148289.1"/>
    </source>
</evidence>
<protein>
    <recommendedName>
        <fullName evidence="4">Thioesterase/thiol ester dehydrase-isomerase</fullName>
    </recommendedName>
</protein>
<accession>A0AAN6VBE3</accession>
<keyword evidence="3" id="KW-1185">Reference proteome</keyword>
<dbReference type="PANTHER" id="PTHR31793:SF39">
    <property type="entry name" value="THIOESTERASE_THIOL ESTER DEHYDRASE-ISOMERASE"/>
    <property type="match status" value="1"/>
</dbReference>